<dbReference type="InterPro" id="IPR036388">
    <property type="entry name" value="WH-like_DNA-bd_sf"/>
</dbReference>
<gene>
    <name evidence="5" type="ORF">UT24_C0003G0033</name>
</gene>
<evidence type="ECO:0000259" key="4">
    <source>
        <dbReference type="Pfam" id="PF13401"/>
    </source>
</evidence>
<evidence type="ECO:0000313" key="5">
    <source>
        <dbReference type="EMBL" id="KKR01626.1"/>
    </source>
</evidence>
<dbReference type="InterPro" id="IPR015163">
    <property type="entry name" value="Cdc6_C"/>
</dbReference>
<keyword evidence="2" id="KW-0235">DNA replication</keyword>
<dbReference type="SUPFAM" id="SSF52540">
    <property type="entry name" value="P-loop containing nucleoside triphosphate hydrolases"/>
    <property type="match status" value="1"/>
</dbReference>
<dbReference type="EMBL" id="LBWB01000003">
    <property type="protein sequence ID" value="KKR01626.1"/>
    <property type="molecule type" value="Genomic_DNA"/>
</dbReference>
<name>A0A0G0MMJ7_9BACT</name>
<organism evidence="5 6">
    <name type="scientific">Candidatus Woesebacteria bacterium GW2011_GWB1_39_12</name>
    <dbReference type="NCBI Taxonomy" id="1618574"/>
    <lineage>
        <taxon>Bacteria</taxon>
        <taxon>Candidatus Woeseibacteriota</taxon>
    </lineage>
</organism>
<dbReference type="SUPFAM" id="SSF46785">
    <property type="entry name" value="Winged helix' DNA-binding domain"/>
    <property type="match status" value="1"/>
</dbReference>
<dbReference type="InterPro" id="IPR049945">
    <property type="entry name" value="AAA_22"/>
</dbReference>
<dbReference type="Gene3D" id="1.10.8.60">
    <property type="match status" value="1"/>
</dbReference>
<feature type="domain" description="ORC1/DEAH AAA+ ATPase" evidence="4">
    <location>
        <begin position="37"/>
        <end position="133"/>
    </location>
</feature>
<dbReference type="Gene3D" id="1.10.10.10">
    <property type="entry name" value="Winged helix-like DNA-binding domain superfamily/Winged helix DNA-binding domain"/>
    <property type="match status" value="1"/>
</dbReference>
<protein>
    <submittedName>
        <fullName evidence="5">Uncharacterized protein</fullName>
    </submittedName>
</protein>
<dbReference type="GO" id="GO:0006260">
    <property type="term" value="P:DNA replication"/>
    <property type="evidence" value="ECO:0007669"/>
    <property type="project" value="UniProtKB-KW"/>
</dbReference>
<evidence type="ECO:0000313" key="6">
    <source>
        <dbReference type="Proteomes" id="UP000033881"/>
    </source>
</evidence>
<reference evidence="5 6" key="1">
    <citation type="journal article" date="2015" name="Nature">
        <title>rRNA introns, odd ribosomes, and small enigmatic genomes across a large radiation of phyla.</title>
        <authorList>
            <person name="Brown C.T."/>
            <person name="Hug L.A."/>
            <person name="Thomas B.C."/>
            <person name="Sharon I."/>
            <person name="Castelle C.J."/>
            <person name="Singh A."/>
            <person name="Wilkins M.J."/>
            <person name="Williams K.H."/>
            <person name="Banfield J.F."/>
        </authorList>
    </citation>
    <scope>NUCLEOTIDE SEQUENCE [LARGE SCALE GENOMIC DNA]</scope>
</reference>
<proteinExistence type="inferred from homology"/>
<dbReference type="InterPro" id="IPR027417">
    <property type="entry name" value="P-loop_NTPase"/>
</dbReference>
<dbReference type="InterPro" id="IPR036390">
    <property type="entry name" value="WH_DNA-bd_sf"/>
</dbReference>
<comment type="caution">
    <text evidence="5">The sequence shown here is derived from an EMBL/GenBank/DDBJ whole genome shotgun (WGS) entry which is preliminary data.</text>
</comment>
<sequence>MPSTIQINSDVFDETYIPPDPIVQRKELSQVEELLEQDRHVYLFAKPGTGKTFLAKQIMAKNPNHVYIQFLNSVPESLSNFLSVTSPFVATRTNILMGMLEKRLRDKSMHQPILIVLDDLQELRRAKDFYTFIGNLFRRLTAKPSLGLPKIKNRILMISQEPYVKMSGEVGNGFASKAGSESRGQFAHESLIPYDQEQIKKILTERLKLAFPKGVKIDYEEGALNFFTLETLRHDSDMRLALRLLRLWLQSGHLTSENARESWTIEKKDYWAHYIRALHRHQAALAHLICQQERPITMPKLDDLYATFCKQHGCARLDYTQVTRLLRELKDPIGLIDMVELKQRGRPYAVSLRASVTRENVIEATSAIDWDNYLE</sequence>
<dbReference type="STRING" id="1618574.UT24_C0003G0033"/>
<dbReference type="Proteomes" id="UP000033881">
    <property type="component" value="Unassembled WGS sequence"/>
</dbReference>
<evidence type="ECO:0000259" key="3">
    <source>
        <dbReference type="Pfam" id="PF09079"/>
    </source>
</evidence>
<comment type="similarity">
    <text evidence="1">Belongs to the CDC6/cdc18 family.</text>
</comment>
<accession>A0A0G0MMJ7</accession>
<dbReference type="Gene3D" id="3.40.50.300">
    <property type="entry name" value="P-loop containing nucleotide triphosphate hydrolases"/>
    <property type="match status" value="1"/>
</dbReference>
<feature type="domain" description="Cdc6 C-terminal" evidence="3">
    <location>
        <begin position="284"/>
        <end position="354"/>
    </location>
</feature>
<dbReference type="Pfam" id="PF09079">
    <property type="entry name" value="WHD_Cdc6"/>
    <property type="match status" value="1"/>
</dbReference>
<evidence type="ECO:0000256" key="1">
    <source>
        <dbReference type="ARBA" id="ARBA00006184"/>
    </source>
</evidence>
<dbReference type="AlphaFoldDB" id="A0A0G0MMJ7"/>
<evidence type="ECO:0000256" key="2">
    <source>
        <dbReference type="ARBA" id="ARBA00022705"/>
    </source>
</evidence>
<dbReference type="CDD" id="cd00009">
    <property type="entry name" value="AAA"/>
    <property type="match status" value="1"/>
</dbReference>
<dbReference type="Pfam" id="PF13401">
    <property type="entry name" value="AAA_22"/>
    <property type="match status" value="1"/>
</dbReference>
<dbReference type="GO" id="GO:0016887">
    <property type="term" value="F:ATP hydrolysis activity"/>
    <property type="evidence" value="ECO:0007669"/>
    <property type="project" value="InterPro"/>
</dbReference>